<keyword evidence="3" id="KW-1185">Reference proteome</keyword>
<accession>A0A7Y9KEJ6</accession>
<organism evidence="2 3">
    <name type="scientific">Actinomadura citrea</name>
    <dbReference type="NCBI Taxonomy" id="46158"/>
    <lineage>
        <taxon>Bacteria</taxon>
        <taxon>Bacillati</taxon>
        <taxon>Actinomycetota</taxon>
        <taxon>Actinomycetes</taxon>
        <taxon>Streptosporangiales</taxon>
        <taxon>Thermomonosporaceae</taxon>
        <taxon>Actinomadura</taxon>
    </lineage>
</organism>
<dbReference type="RefSeq" id="WP_179835426.1">
    <property type="nucleotide sequence ID" value="NZ_BMRD01000033.1"/>
</dbReference>
<evidence type="ECO:0000313" key="3">
    <source>
        <dbReference type="Proteomes" id="UP000591272"/>
    </source>
</evidence>
<evidence type="ECO:0000313" key="2">
    <source>
        <dbReference type="EMBL" id="NYE14575.1"/>
    </source>
</evidence>
<reference evidence="2 3" key="1">
    <citation type="submission" date="2020-07" db="EMBL/GenBank/DDBJ databases">
        <title>Sequencing the genomes of 1000 actinobacteria strains.</title>
        <authorList>
            <person name="Klenk H.-P."/>
        </authorList>
    </citation>
    <scope>NUCLEOTIDE SEQUENCE [LARGE SCALE GENOMIC DNA]</scope>
    <source>
        <strain evidence="2 3">DSM 43461</strain>
    </source>
</reference>
<dbReference type="AlphaFoldDB" id="A0A7Y9KEJ6"/>
<comment type="caution">
    <text evidence="2">The sequence shown here is derived from an EMBL/GenBank/DDBJ whole genome shotgun (WGS) entry which is preliminary data.</text>
</comment>
<proteinExistence type="predicted"/>
<gene>
    <name evidence="2" type="ORF">BJ999_004871</name>
</gene>
<protein>
    <recommendedName>
        <fullName evidence="4">Acyl-CoA carboxylase subunit epsilon</fullName>
    </recommendedName>
</protein>
<evidence type="ECO:0000256" key="1">
    <source>
        <dbReference type="SAM" id="MobiDB-lite"/>
    </source>
</evidence>
<name>A0A7Y9KEJ6_9ACTN</name>
<feature type="region of interest" description="Disordered" evidence="1">
    <location>
        <begin position="27"/>
        <end position="72"/>
    </location>
</feature>
<dbReference type="Proteomes" id="UP000591272">
    <property type="component" value="Unassembled WGS sequence"/>
</dbReference>
<feature type="compositionally biased region" description="Basic and acidic residues" evidence="1">
    <location>
        <begin position="27"/>
        <end position="54"/>
    </location>
</feature>
<dbReference type="EMBL" id="JACCBT010000001">
    <property type="protein sequence ID" value="NYE14575.1"/>
    <property type="molecule type" value="Genomic_DNA"/>
</dbReference>
<evidence type="ECO:0008006" key="4">
    <source>
        <dbReference type="Google" id="ProtNLM"/>
    </source>
</evidence>
<sequence length="72" mass="7805">MSADFEIVKGRLDERELAALVAVLVEHGAHEGPGGKEAAAPREAERRPGPRWDSEGLSPPRPASAPRRPRSR</sequence>